<accession>A0A1H3KNG3</accession>
<dbReference type="STRING" id="595670.SAMN05421643_11371"/>
<name>A0A1H3KNG3_9GAMM</name>
<gene>
    <name evidence="1" type="ORF">SAMN05421643_11371</name>
</gene>
<dbReference type="RefSeq" id="WP_092690778.1">
    <property type="nucleotide sequence ID" value="NZ_FNPK01000013.1"/>
</dbReference>
<evidence type="ECO:0000313" key="2">
    <source>
        <dbReference type="Proteomes" id="UP000199035"/>
    </source>
</evidence>
<dbReference type="EMBL" id="FNPK01000013">
    <property type="protein sequence ID" value="SDY53717.1"/>
    <property type="molecule type" value="Genomic_DNA"/>
</dbReference>
<evidence type="ECO:0000313" key="1">
    <source>
        <dbReference type="EMBL" id="SDY53717.1"/>
    </source>
</evidence>
<proteinExistence type="predicted"/>
<dbReference type="AlphaFoldDB" id="A0A1H3KNG3"/>
<protein>
    <submittedName>
        <fullName evidence="1">Uncharacterized protein</fullName>
    </submittedName>
</protein>
<reference evidence="2" key="1">
    <citation type="submission" date="2016-10" db="EMBL/GenBank/DDBJ databases">
        <authorList>
            <person name="Varghese N."/>
            <person name="Submissions S."/>
        </authorList>
    </citation>
    <scope>NUCLEOTIDE SEQUENCE [LARGE SCALE GENOMIC DNA]</scope>
    <source>
        <strain evidence="2">ANC 5109</strain>
    </source>
</reference>
<sequence>MTQALKIAIFGLNTTDLNLLKTQILLCLPSDTHLKWVNIAEEKIDVLFVSDVFFNSIGIQKVLNERAKRYLRLTKSNSDLGRIIDDQLFYPFSNLRYLHEWLAQETLSDIKPIESERNDRQFYLDTRSKFPVALKPDATIEDVFAEIFTPRNGYIQLFDASGFIALVDTRTERVWVEENMTGLQFNESLNQTYATSQIVQEQIEGKLIYDLRVWLWLILSQSSMLQLPKVELNQNFKLEIWPQFERDIRRRDYLKIAACFSEGANIEVVKQHLNLTDEKILNFVGCAKLLQLGRFVESDEVKFFTDINQIETGQTNKLRSFFGKLRKKLGL</sequence>
<keyword evidence="2" id="KW-1185">Reference proteome</keyword>
<organism evidence="1 2">
    <name type="scientific">Acinetobacter kyonggiensis</name>
    <dbReference type="NCBI Taxonomy" id="595670"/>
    <lineage>
        <taxon>Bacteria</taxon>
        <taxon>Pseudomonadati</taxon>
        <taxon>Pseudomonadota</taxon>
        <taxon>Gammaproteobacteria</taxon>
        <taxon>Moraxellales</taxon>
        <taxon>Moraxellaceae</taxon>
        <taxon>Acinetobacter</taxon>
    </lineage>
</organism>
<dbReference type="Proteomes" id="UP000199035">
    <property type="component" value="Unassembled WGS sequence"/>
</dbReference>